<feature type="signal peptide" evidence="7">
    <location>
        <begin position="1"/>
        <end position="26"/>
    </location>
</feature>
<reference evidence="10 11" key="1">
    <citation type="journal article" date="2018" name="Nat. Ecol. Evol.">
        <title>Shark genomes provide insights into elasmobranch evolution and the origin of vertebrates.</title>
        <authorList>
            <person name="Hara Y"/>
            <person name="Yamaguchi K"/>
            <person name="Onimaru K"/>
            <person name="Kadota M"/>
            <person name="Koyanagi M"/>
            <person name="Keeley SD"/>
            <person name="Tatsumi K"/>
            <person name="Tanaka K"/>
            <person name="Motone F"/>
            <person name="Kageyama Y"/>
            <person name="Nozu R"/>
            <person name="Adachi N"/>
            <person name="Nishimura O"/>
            <person name="Nakagawa R"/>
            <person name="Tanegashima C"/>
            <person name="Kiyatake I"/>
            <person name="Matsumoto R"/>
            <person name="Murakumo K"/>
            <person name="Nishida K"/>
            <person name="Terakita A"/>
            <person name="Kuratani S"/>
            <person name="Sato K"/>
            <person name="Hyodo S Kuraku.S."/>
        </authorList>
    </citation>
    <scope>NUCLEOTIDE SEQUENCE [LARGE SCALE GENOMIC DNA]</scope>
</reference>
<dbReference type="AlphaFoldDB" id="A0A401T653"/>
<dbReference type="PANTHER" id="PTHR15443">
    <property type="entry name" value="ZONA PELLUCIDA BINDING PROTEIN SP38"/>
    <property type="match status" value="1"/>
</dbReference>
<dbReference type="OMA" id="KSCVGKY"/>
<dbReference type="Pfam" id="PF20626">
    <property type="entry name" value="EGF_Sp38_C"/>
    <property type="match status" value="1"/>
</dbReference>
<accession>A0A401T653</accession>
<evidence type="ECO:0000256" key="7">
    <source>
        <dbReference type="SAM" id="SignalP"/>
    </source>
</evidence>
<evidence type="ECO:0000313" key="11">
    <source>
        <dbReference type="Proteomes" id="UP000287033"/>
    </source>
</evidence>
<evidence type="ECO:0000259" key="8">
    <source>
        <dbReference type="Pfam" id="PF07354"/>
    </source>
</evidence>
<comment type="caution">
    <text evidence="10">The sequence shown here is derived from an EMBL/GenBank/DDBJ whole genome shotgun (WGS) entry which is preliminary data.</text>
</comment>
<organism evidence="10 11">
    <name type="scientific">Chiloscyllium punctatum</name>
    <name type="common">Brownbanded bambooshark</name>
    <name type="synonym">Hemiscyllium punctatum</name>
    <dbReference type="NCBI Taxonomy" id="137246"/>
    <lineage>
        <taxon>Eukaryota</taxon>
        <taxon>Metazoa</taxon>
        <taxon>Chordata</taxon>
        <taxon>Craniata</taxon>
        <taxon>Vertebrata</taxon>
        <taxon>Chondrichthyes</taxon>
        <taxon>Elasmobranchii</taxon>
        <taxon>Galeomorphii</taxon>
        <taxon>Galeoidea</taxon>
        <taxon>Orectolobiformes</taxon>
        <taxon>Hemiscylliidae</taxon>
        <taxon>Chiloscyllium</taxon>
    </lineage>
</organism>
<evidence type="ECO:0000256" key="1">
    <source>
        <dbReference type="ARBA" id="ARBA00004218"/>
    </source>
</evidence>
<dbReference type="GO" id="GO:0005576">
    <property type="term" value="C:extracellular region"/>
    <property type="evidence" value="ECO:0007669"/>
    <property type="project" value="UniProtKB-SubCell"/>
</dbReference>
<dbReference type="OrthoDB" id="9403351at2759"/>
<evidence type="ECO:0000256" key="5">
    <source>
        <dbReference type="ARBA" id="ARBA00023180"/>
    </source>
</evidence>
<keyword evidence="7" id="KW-0732">Signal</keyword>
<dbReference type="Pfam" id="PF07354">
    <property type="entry name" value="Sp38"/>
    <property type="match status" value="1"/>
</dbReference>
<keyword evidence="11" id="KW-1185">Reference proteome</keyword>
<evidence type="ECO:0008006" key="12">
    <source>
        <dbReference type="Google" id="ProtNLM"/>
    </source>
</evidence>
<sequence>MRTPAAAASLRLAALAIGLSAMIGRAIEVIDITHTEHIQEIYGNSNRPVKVYVKMYHDSPALLCTTQELSEKELVDPYFIWVGPSGRNIKGEPYVRISETGSLVLRSFDKFMSGDYTCTVSYKDVEKNKELFLDMKFSVYGFREPDYSFKFSTRYHTHECHDPSNSRFFRKFKSVEKELIADLTCRITDVEMKCHVVKVPHKGLITELFISFKVDPFGYGWEEVCRKFLHDCEDETNRRVEKARNRIEAFFKKQSIALDKMKDNVPTFYYIANSLKTVRVDHCRPGFGKNKLTHLDCSECCVVCDHGMYSPNNDVFCRPCTSVKINYYGATAC</sequence>
<dbReference type="GO" id="GO:0002199">
    <property type="term" value="C:zona pellucida receptor complex"/>
    <property type="evidence" value="ECO:0007669"/>
    <property type="project" value="TreeGrafter"/>
</dbReference>
<dbReference type="PANTHER" id="PTHR15443:SF4">
    <property type="entry name" value="ZONA PELLUCIDA-BINDING PROTEIN 2"/>
    <property type="match status" value="1"/>
</dbReference>
<name>A0A401T653_CHIPU</name>
<feature type="chain" id="PRO_5019124026" description="Ig-like domain-containing protein" evidence="7">
    <location>
        <begin position="27"/>
        <end position="333"/>
    </location>
</feature>
<keyword evidence="6" id="KW-0968">Cytoplasmic vesicle</keyword>
<comment type="similarity">
    <text evidence="3">Belongs to the zona pellucida-binding protein Sp38 family.</text>
</comment>
<dbReference type="InterPro" id="IPR010857">
    <property type="entry name" value="Sp38-bd"/>
</dbReference>
<evidence type="ECO:0000313" key="10">
    <source>
        <dbReference type="EMBL" id="GCC38141.1"/>
    </source>
</evidence>
<keyword evidence="5" id="KW-0325">Glycoprotein</keyword>
<dbReference type="GO" id="GO:0007339">
    <property type="term" value="P:binding of sperm to zona pellucida"/>
    <property type="evidence" value="ECO:0007669"/>
    <property type="project" value="InterPro"/>
</dbReference>
<evidence type="ECO:0000256" key="3">
    <source>
        <dbReference type="ARBA" id="ARBA00007196"/>
    </source>
</evidence>
<proteinExistence type="inferred from homology"/>
<dbReference type="InterPro" id="IPR048805">
    <property type="entry name" value="ZPBP1/2_C"/>
</dbReference>
<dbReference type="InterPro" id="IPR048806">
    <property type="entry name" value="ZPBP1/2_N"/>
</dbReference>
<dbReference type="EMBL" id="BEZZ01001121">
    <property type="protein sequence ID" value="GCC38141.1"/>
    <property type="molecule type" value="Genomic_DNA"/>
</dbReference>
<dbReference type="GO" id="GO:0001669">
    <property type="term" value="C:acrosomal vesicle"/>
    <property type="evidence" value="ECO:0007669"/>
    <property type="project" value="UniProtKB-SubCell"/>
</dbReference>
<evidence type="ECO:0000256" key="6">
    <source>
        <dbReference type="ARBA" id="ARBA00023329"/>
    </source>
</evidence>
<feature type="domain" description="Zona-pellucida-binding protein 1/2 C-terminal" evidence="9">
    <location>
        <begin position="283"/>
        <end position="333"/>
    </location>
</feature>
<comment type="subcellular location">
    <subcellularLocation>
        <location evidence="1">Cytoplasmic vesicle</location>
        <location evidence="1">Secretory vesicle</location>
        <location evidence="1">Acrosome</location>
    </subcellularLocation>
    <subcellularLocation>
        <location evidence="2">Secreted</location>
    </subcellularLocation>
</comment>
<feature type="domain" description="Zona-pellucida-binding protein 1/2 N-terminal" evidence="8">
    <location>
        <begin position="48"/>
        <end position="143"/>
    </location>
</feature>
<dbReference type="GO" id="GO:0001675">
    <property type="term" value="P:acrosome assembly"/>
    <property type="evidence" value="ECO:0007669"/>
    <property type="project" value="TreeGrafter"/>
</dbReference>
<dbReference type="STRING" id="137246.A0A401T653"/>
<evidence type="ECO:0000259" key="9">
    <source>
        <dbReference type="Pfam" id="PF20626"/>
    </source>
</evidence>
<evidence type="ECO:0000256" key="2">
    <source>
        <dbReference type="ARBA" id="ARBA00004613"/>
    </source>
</evidence>
<protein>
    <recommendedName>
        <fullName evidence="12">Ig-like domain-containing protein</fullName>
    </recommendedName>
</protein>
<keyword evidence="4" id="KW-0964">Secreted</keyword>
<gene>
    <name evidence="10" type="ORF">chiPu_0016652</name>
</gene>
<evidence type="ECO:0000256" key="4">
    <source>
        <dbReference type="ARBA" id="ARBA00022525"/>
    </source>
</evidence>
<dbReference type="Proteomes" id="UP000287033">
    <property type="component" value="Unassembled WGS sequence"/>
</dbReference>